<gene>
    <name evidence="7" type="ORF">CSB45_13860</name>
</gene>
<name>A0A2G6E2C2_9BACT</name>
<evidence type="ECO:0000256" key="6">
    <source>
        <dbReference type="SAM" id="Phobius"/>
    </source>
</evidence>
<comment type="similarity">
    <text evidence="2">Belongs to the FUN14 family.</text>
</comment>
<evidence type="ECO:0000313" key="8">
    <source>
        <dbReference type="Proteomes" id="UP000229740"/>
    </source>
</evidence>
<keyword evidence="5 6" id="KW-0472">Membrane</keyword>
<evidence type="ECO:0000256" key="5">
    <source>
        <dbReference type="ARBA" id="ARBA00023136"/>
    </source>
</evidence>
<feature type="transmembrane region" description="Helical" evidence="6">
    <location>
        <begin position="160"/>
        <end position="180"/>
    </location>
</feature>
<evidence type="ECO:0000256" key="3">
    <source>
        <dbReference type="ARBA" id="ARBA00022692"/>
    </source>
</evidence>
<feature type="transmembrane region" description="Helical" evidence="6">
    <location>
        <begin position="118"/>
        <end position="140"/>
    </location>
</feature>
<organism evidence="7 8">
    <name type="scientific">candidate division KSB3 bacterium</name>
    <dbReference type="NCBI Taxonomy" id="2044937"/>
    <lineage>
        <taxon>Bacteria</taxon>
        <taxon>candidate division KSB3</taxon>
    </lineage>
</organism>
<dbReference type="AlphaFoldDB" id="A0A2G6E2C2"/>
<dbReference type="Proteomes" id="UP000229740">
    <property type="component" value="Unassembled WGS sequence"/>
</dbReference>
<evidence type="ECO:0000256" key="4">
    <source>
        <dbReference type="ARBA" id="ARBA00022989"/>
    </source>
</evidence>
<evidence type="ECO:0000256" key="2">
    <source>
        <dbReference type="ARBA" id="ARBA00009160"/>
    </source>
</evidence>
<comment type="caution">
    <text evidence="7">The sequence shown here is derived from an EMBL/GenBank/DDBJ whole genome shotgun (WGS) entry which is preliminary data.</text>
</comment>
<evidence type="ECO:0000313" key="7">
    <source>
        <dbReference type="EMBL" id="PID55901.1"/>
    </source>
</evidence>
<feature type="transmembrane region" description="Helical" evidence="6">
    <location>
        <begin position="81"/>
        <end position="106"/>
    </location>
</feature>
<proteinExistence type="inferred from homology"/>
<evidence type="ECO:0000256" key="1">
    <source>
        <dbReference type="ARBA" id="ARBA00004370"/>
    </source>
</evidence>
<comment type="subcellular location">
    <subcellularLocation>
        <location evidence="1">Membrane</location>
    </subcellularLocation>
</comment>
<accession>A0A2G6E2C2</accession>
<dbReference type="EMBL" id="PDPS01000041">
    <property type="protein sequence ID" value="PID55901.1"/>
    <property type="molecule type" value="Genomic_DNA"/>
</dbReference>
<dbReference type="Pfam" id="PF04930">
    <property type="entry name" value="FUN14"/>
    <property type="match status" value="1"/>
</dbReference>
<sequence>MTEKHQARSRRKDRWLLLLVLLLFCVGLGIRGYGYISASKTDSSPTPHSGFSSGNFSEERHSATSRALLPSDRTNARQPHLLIMLAPYLTEGGLSFFIGFCIGYFLRLLTRTAKFIVGGLYCGIILLSHYGVVTVDWGQFQHIVQQLLLNTRQYVEDLRAVLTIGIPSVAMGGIGIWRGLKKP</sequence>
<reference evidence="7 8" key="1">
    <citation type="submission" date="2017-10" db="EMBL/GenBank/DDBJ databases">
        <title>Novel microbial diversity and functional potential in the marine mammal oral microbiome.</title>
        <authorList>
            <person name="Dudek N.K."/>
            <person name="Sun C.L."/>
            <person name="Burstein D."/>
            <person name="Kantor R.S."/>
            <person name="Aliaga Goltsman D.S."/>
            <person name="Bik E.M."/>
            <person name="Thomas B.C."/>
            <person name="Banfield J.F."/>
            <person name="Relman D.A."/>
        </authorList>
    </citation>
    <scope>NUCLEOTIDE SEQUENCE [LARGE SCALE GENOMIC DNA]</scope>
    <source>
        <strain evidence="7">DOLZORAL124_49_17</strain>
    </source>
</reference>
<dbReference type="GO" id="GO:0016020">
    <property type="term" value="C:membrane"/>
    <property type="evidence" value="ECO:0007669"/>
    <property type="project" value="UniProtKB-SubCell"/>
</dbReference>
<protein>
    <submittedName>
        <fullName evidence="7">Uncharacterized protein</fullName>
    </submittedName>
</protein>
<keyword evidence="3 6" id="KW-0812">Transmembrane</keyword>
<dbReference type="InterPro" id="IPR007014">
    <property type="entry name" value="FUN14"/>
</dbReference>
<keyword evidence="4 6" id="KW-1133">Transmembrane helix</keyword>